<dbReference type="AlphaFoldDB" id="A0ABD1VLR2"/>
<feature type="region of interest" description="Disordered" evidence="1">
    <location>
        <begin position="1"/>
        <end position="61"/>
    </location>
</feature>
<name>A0ABD1VLR2_9LAMI</name>
<evidence type="ECO:0000313" key="2">
    <source>
        <dbReference type="EMBL" id="KAL2538301.1"/>
    </source>
</evidence>
<gene>
    <name evidence="2" type="ORF">Fot_19692</name>
</gene>
<feature type="compositionally biased region" description="Low complexity" evidence="1">
    <location>
        <begin position="25"/>
        <end position="34"/>
    </location>
</feature>
<evidence type="ECO:0000313" key="3">
    <source>
        <dbReference type="Proteomes" id="UP001604277"/>
    </source>
</evidence>
<reference evidence="3" key="1">
    <citation type="submission" date="2024-07" db="EMBL/GenBank/DDBJ databases">
        <title>Two chromosome-level genome assemblies of Korean endemic species Abeliophyllum distichum and Forsythia ovata (Oleaceae).</title>
        <authorList>
            <person name="Jang H."/>
        </authorList>
    </citation>
    <scope>NUCLEOTIDE SEQUENCE [LARGE SCALE GENOMIC DNA]</scope>
</reference>
<dbReference type="EMBL" id="JBFOLJ010000005">
    <property type="protein sequence ID" value="KAL2538301.1"/>
    <property type="molecule type" value="Genomic_DNA"/>
</dbReference>
<proteinExistence type="predicted"/>
<dbReference type="Proteomes" id="UP001604277">
    <property type="component" value="Unassembled WGS sequence"/>
</dbReference>
<protein>
    <submittedName>
        <fullName evidence="2">Uncharacterized protein</fullName>
    </submittedName>
</protein>
<accession>A0ABD1VLR2</accession>
<keyword evidence="3" id="KW-1185">Reference proteome</keyword>
<organism evidence="2 3">
    <name type="scientific">Forsythia ovata</name>
    <dbReference type="NCBI Taxonomy" id="205694"/>
    <lineage>
        <taxon>Eukaryota</taxon>
        <taxon>Viridiplantae</taxon>
        <taxon>Streptophyta</taxon>
        <taxon>Embryophyta</taxon>
        <taxon>Tracheophyta</taxon>
        <taxon>Spermatophyta</taxon>
        <taxon>Magnoliopsida</taxon>
        <taxon>eudicotyledons</taxon>
        <taxon>Gunneridae</taxon>
        <taxon>Pentapetalae</taxon>
        <taxon>asterids</taxon>
        <taxon>lamiids</taxon>
        <taxon>Lamiales</taxon>
        <taxon>Oleaceae</taxon>
        <taxon>Forsythieae</taxon>
        <taxon>Forsythia</taxon>
    </lineage>
</organism>
<evidence type="ECO:0000256" key="1">
    <source>
        <dbReference type="SAM" id="MobiDB-lite"/>
    </source>
</evidence>
<sequence length="199" mass="21151">MSSEHNDSKNQPAAEINPEIMGEVSHSSSSFSSSEGREEVDQGPSAMSTSRRDKNPNALSKMKVVDERGTLLLRLLVLSMAPNSVPTVPPIVEAVGSISSSLPILSTASVPVAIVLPVMEEVGDASSPSPPVTSTSLLVDVQHQDKGNEVVIDEGEKVAPKRSLEEEGATIDFGRVKRKSNGSPLRNFRIGSQILLLQV</sequence>
<comment type="caution">
    <text evidence="2">The sequence shown here is derived from an EMBL/GenBank/DDBJ whole genome shotgun (WGS) entry which is preliminary data.</text>
</comment>